<organism evidence="2 3">
    <name type="scientific">Stieleria bergensis</name>
    <dbReference type="NCBI Taxonomy" id="2528025"/>
    <lineage>
        <taxon>Bacteria</taxon>
        <taxon>Pseudomonadati</taxon>
        <taxon>Planctomycetota</taxon>
        <taxon>Planctomycetia</taxon>
        <taxon>Pirellulales</taxon>
        <taxon>Pirellulaceae</taxon>
        <taxon>Stieleria</taxon>
    </lineage>
</organism>
<dbReference type="OrthoDB" id="9793586at2"/>
<dbReference type="Gene3D" id="3.40.50.720">
    <property type="entry name" value="NAD(P)-binding Rossmann-like Domain"/>
    <property type="match status" value="1"/>
</dbReference>
<name>A0A517SZB7_9BACT</name>
<gene>
    <name evidence="2" type="ORF">SV7mr_39480</name>
</gene>
<dbReference type="Proteomes" id="UP000315003">
    <property type="component" value="Chromosome"/>
</dbReference>
<proteinExistence type="predicted"/>
<dbReference type="EMBL" id="CP036272">
    <property type="protein sequence ID" value="QDT61413.1"/>
    <property type="molecule type" value="Genomic_DNA"/>
</dbReference>
<accession>A0A517SZB7</accession>
<dbReference type="Pfam" id="PF02558">
    <property type="entry name" value="ApbA"/>
    <property type="match status" value="1"/>
</dbReference>
<dbReference type="SUPFAM" id="SSF51735">
    <property type="entry name" value="NAD(P)-binding Rossmann-fold domains"/>
    <property type="match status" value="1"/>
</dbReference>
<dbReference type="AlphaFoldDB" id="A0A517SZB7"/>
<dbReference type="RefSeq" id="WP_145275479.1">
    <property type="nucleotide sequence ID" value="NZ_CP036272.1"/>
</dbReference>
<evidence type="ECO:0000259" key="1">
    <source>
        <dbReference type="Pfam" id="PF02558"/>
    </source>
</evidence>
<evidence type="ECO:0000313" key="3">
    <source>
        <dbReference type="Proteomes" id="UP000315003"/>
    </source>
</evidence>
<evidence type="ECO:0000313" key="2">
    <source>
        <dbReference type="EMBL" id="QDT61413.1"/>
    </source>
</evidence>
<feature type="domain" description="Ketopantoate reductase N-terminal" evidence="1">
    <location>
        <begin position="3"/>
        <end position="99"/>
    </location>
</feature>
<protein>
    <submittedName>
        <fullName evidence="2">2-dehydropantoate 2-reductase</fullName>
    </submittedName>
</protein>
<dbReference type="InterPro" id="IPR013332">
    <property type="entry name" value="KPR_N"/>
</dbReference>
<sequence>MKILVYGAGNIGSLYAVKLKDAGNDVSILARGQRLSEIREQGIVLESFRTRKTTSTRVTAVEQLGPDDAYDLVLVILPKRSVSEVLPILAANRHTPSVMFFGNNAAGP</sequence>
<reference evidence="2 3" key="1">
    <citation type="submission" date="2019-02" db="EMBL/GenBank/DDBJ databases">
        <title>Deep-cultivation of Planctomycetes and their phenomic and genomic characterization uncovers novel biology.</title>
        <authorList>
            <person name="Wiegand S."/>
            <person name="Jogler M."/>
            <person name="Boedeker C."/>
            <person name="Pinto D."/>
            <person name="Vollmers J."/>
            <person name="Rivas-Marin E."/>
            <person name="Kohn T."/>
            <person name="Peeters S.H."/>
            <person name="Heuer A."/>
            <person name="Rast P."/>
            <person name="Oberbeckmann S."/>
            <person name="Bunk B."/>
            <person name="Jeske O."/>
            <person name="Meyerdierks A."/>
            <person name="Storesund J.E."/>
            <person name="Kallscheuer N."/>
            <person name="Luecker S."/>
            <person name="Lage O.M."/>
            <person name="Pohl T."/>
            <person name="Merkel B.J."/>
            <person name="Hornburger P."/>
            <person name="Mueller R.-W."/>
            <person name="Bruemmer F."/>
            <person name="Labrenz M."/>
            <person name="Spormann A.M."/>
            <person name="Op den Camp H."/>
            <person name="Overmann J."/>
            <person name="Amann R."/>
            <person name="Jetten M.S.M."/>
            <person name="Mascher T."/>
            <person name="Medema M.H."/>
            <person name="Devos D.P."/>
            <person name="Kaster A.-K."/>
            <person name="Ovreas L."/>
            <person name="Rohde M."/>
            <person name="Galperin M.Y."/>
            <person name="Jogler C."/>
        </authorList>
    </citation>
    <scope>NUCLEOTIDE SEQUENCE [LARGE SCALE GENOMIC DNA]</scope>
    <source>
        <strain evidence="2 3">SV_7m_r</strain>
    </source>
</reference>
<dbReference type="InterPro" id="IPR036291">
    <property type="entry name" value="NAD(P)-bd_dom_sf"/>
</dbReference>
<keyword evidence="3" id="KW-1185">Reference proteome</keyword>